<accession>M4QMF0</accession>
<evidence type="ECO:0000313" key="2">
    <source>
        <dbReference type="EMBL" id="AGH30810.1"/>
    </source>
</evidence>
<evidence type="ECO:0000256" key="1">
    <source>
        <dbReference type="SAM" id="MobiDB-lite"/>
    </source>
</evidence>
<feature type="region of interest" description="Disordered" evidence="1">
    <location>
        <begin position="229"/>
        <end position="254"/>
    </location>
</feature>
<gene>
    <name evidence="2" type="ORF">TVSG_00010</name>
</gene>
<dbReference type="Proteomes" id="UP000202230">
    <property type="component" value="Segment"/>
</dbReference>
<dbReference type="GeneID" id="15013259"/>
<dbReference type="EMBL" id="HQ332143">
    <property type="protein sequence ID" value="AGH30810.1"/>
    <property type="molecule type" value="Genomic_DNA"/>
</dbReference>
<reference evidence="2 3" key="1">
    <citation type="submission" date="2010-09" db="EMBL/GenBank/DDBJ databases">
        <title>The Genome Sequence of Tetraselmis viridis virus S1.</title>
        <authorList>
            <consortium name="The Broad Institute Genome Sequencing Platform"/>
            <person name="Henn M.R."/>
            <person name="Bratbak G."/>
            <person name="Levin J."/>
            <person name="Malboeuf C."/>
            <person name="Casali M."/>
            <person name="Russ C."/>
            <person name="Lennon N."/>
            <person name="Chapman S.B."/>
            <person name="Erlich R."/>
            <person name="Young S.K."/>
            <person name="Yandava C."/>
            <person name="Zeng Q."/>
            <person name="Fitzgerald M.F."/>
            <person name="Alvarado L."/>
            <person name="Anderson S."/>
            <person name="Berlin A."/>
            <person name="Chen Z."/>
            <person name="Freedman E."/>
            <person name="Gellesch M."/>
            <person name="Goldberg J."/>
            <person name="Green L."/>
            <person name="Griggs A."/>
            <person name="Gujja S."/>
            <person name="Heilman E."/>
            <person name="Heiman D."/>
            <person name="Hollinger A."/>
            <person name="Howarth C."/>
            <person name="Larson L."/>
            <person name="Mehta T."/>
            <person name="Neiman D."/>
            <person name="Pearson M."/>
            <person name="Roberts A."/>
            <person name="Ryan E."/>
            <person name="Saif S."/>
            <person name="Shea T."/>
            <person name="Shenoy N."/>
            <person name="Sisk P."/>
            <person name="Stolte C."/>
            <person name="Sykes S."/>
            <person name="White J."/>
            <person name="Haas B."/>
            <person name="Nusbaum C."/>
            <person name="Birren B."/>
        </authorList>
    </citation>
    <scope>NUCLEOTIDE SEQUENCE [LARGE SCALE GENOMIC DNA]</scope>
    <source>
        <strain evidence="2 3">S1</strain>
    </source>
</reference>
<protein>
    <submittedName>
        <fullName evidence="2">Uncharacterized protein</fullName>
    </submittedName>
</protein>
<evidence type="ECO:0000313" key="3">
    <source>
        <dbReference type="Proteomes" id="UP000202230"/>
    </source>
</evidence>
<dbReference type="KEGG" id="vg:15013259"/>
<dbReference type="RefSeq" id="YP_007676615.1">
    <property type="nucleotide sequence ID" value="NC_020869.1"/>
</dbReference>
<sequence>MNHNHLHRHQYPTIPVPVPTHQILFTVNMAPTASFDEVTPLTCDGSFMPPSGAGNFSLRTNSTPMYISVTSRGPLVKGIYGEDKSQADLRAAFKEQIAAGHITDKLLMYMSPICQKQREMLREWEAEWAKEALSHVKITTVGRKGSKLAYTPLMRDDGSFKVNVPYTVLRDCCDDAELDSVFDTGAAHFDLVFKISGTWRNNTNYGLSLSALRLKRGKVLVNGSKRKHPGEFEFGTNKFEADSDVDASQDMGSP</sequence>
<proteinExistence type="predicted"/>
<name>M4QMF0_9VIRU</name>
<keyword evidence="3" id="KW-1185">Reference proteome</keyword>
<organism evidence="2 3">
    <name type="scientific">Tetraselmis viridis virus S1</name>
    <dbReference type="NCBI Taxonomy" id="756285"/>
    <lineage>
        <taxon>Viruses</taxon>
        <taxon>Varidnaviria</taxon>
        <taxon>Bamfordvirae</taxon>
        <taxon>Preplasmiviricota</taxon>
        <taxon>Polisuviricotina</taxon>
        <taxon>Aquintoviricetes</taxon>
        <taxon>Archintovirales</taxon>
        <taxon>Phypoliviridae</taxon>
        <taxon>Tetrivirus</taxon>
        <taxon>Tetrivirus crimaeaense</taxon>
    </lineage>
</organism>